<dbReference type="eggNOG" id="COG5659">
    <property type="taxonomic scope" value="Bacteria"/>
</dbReference>
<dbReference type="PIR" id="S76907">
    <property type="entry name" value="S76907"/>
</dbReference>
<proteinExistence type="predicted"/>
<dbReference type="AlphaFoldDB" id="P74700"/>
<dbReference type="KEGG" id="syn:ssr0817"/>
<gene>
    <name evidence="1" type="ordered locus">ssr0817</name>
</gene>
<dbReference type="PhylomeDB" id="P74700"/>
<protein>
    <submittedName>
        <fullName evidence="1">Transposase</fullName>
    </submittedName>
</protein>
<name>P74700_SYNY3</name>
<dbReference type="InterPro" id="IPR039365">
    <property type="entry name" value="IS701-like"/>
</dbReference>
<reference evidence="1 2" key="1">
    <citation type="journal article" date="1995" name="DNA Res.">
        <title>Sequence analysis of the genome of the unicellular cyanobacterium Synechocystis sp. strain PCC6803. I. Sequence features in the 1 Mb region from map positions 64% to 92% of the genome.</title>
        <authorList>
            <person name="Kaneko T."/>
            <person name="Tanaka A."/>
            <person name="Sato S."/>
            <person name="Kotani H."/>
            <person name="Sazuka T."/>
            <person name="Miyajima N."/>
            <person name="Sugiura M."/>
            <person name="Tabata S."/>
        </authorList>
    </citation>
    <scope>NUCLEOTIDE SEQUENCE [LARGE SCALE GENOMIC DNA]</scope>
    <source>
        <strain evidence="2">ATCC 27184 / PCC 6803 / Kazusa</strain>
    </source>
</reference>
<dbReference type="EMBL" id="BA000022">
    <property type="protein sequence ID" value="BAA18819.1"/>
    <property type="molecule type" value="Genomic_DNA"/>
</dbReference>
<organism evidence="1 2">
    <name type="scientific">Synechocystis sp. (strain ATCC 27184 / PCC 6803 / Kazusa)</name>
    <dbReference type="NCBI Taxonomy" id="1111708"/>
    <lineage>
        <taxon>Bacteria</taxon>
        <taxon>Bacillati</taxon>
        <taxon>Cyanobacteriota</taxon>
        <taxon>Cyanophyceae</taxon>
        <taxon>Synechococcales</taxon>
        <taxon>Merismopediaceae</taxon>
        <taxon>Synechocystis</taxon>
    </lineage>
</organism>
<evidence type="ECO:0000313" key="2">
    <source>
        <dbReference type="Proteomes" id="UP000001425"/>
    </source>
</evidence>
<dbReference type="Proteomes" id="UP000001425">
    <property type="component" value="Chromosome"/>
</dbReference>
<evidence type="ECO:0000313" key="1">
    <source>
        <dbReference type="EMBL" id="BAA18819.1"/>
    </source>
</evidence>
<keyword evidence="2" id="KW-1185">Reference proteome</keyword>
<dbReference type="EnsemblBacteria" id="BAA18819">
    <property type="protein sequence ID" value="BAA18819"/>
    <property type="gene ID" value="BAA18819"/>
</dbReference>
<reference evidence="1 2" key="2">
    <citation type="journal article" date="1996" name="DNA Res.">
        <title>Sequence analysis of the genome of the unicellular cyanobacterium Synechocystis sp. strain PCC6803. II. Sequence determination of the entire genome and assignment of potential protein-coding regions.</title>
        <authorList>
            <person name="Kaneko T."/>
            <person name="Sato S."/>
            <person name="Kotani H."/>
            <person name="Tanaka A."/>
            <person name="Asamizu E."/>
            <person name="Nakamura Y."/>
            <person name="Miyajima N."/>
            <person name="Hirosawa M."/>
            <person name="Sugiura M."/>
            <person name="Sasamoto S."/>
            <person name="Kimura T."/>
            <person name="Hosouchi T."/>
            <person name="Matsuno A."/>
            <person name="Muraki A."/>
            <person name="Nakazaki N."/>
            <person name="Naruo K."/>
            <person name="Okumura S."/>
            <person name="Shimpo S."/>
            <person name="Takeuchi C."/>
            <person name="Wada T."/>
            <person name="Watanabe A."/>
            <person name="Yamada M."/>
            <person name="Yasuda M."/>
            <person name="Tabata S."/>
        </authorList>
    </citation>
    <scope>NUCLEOTIDE SEQUENCE [LARGE SCALE GENOMIC DNA]</scope>
    <source>
        <strain evidence="2">ATCC 27184 / PCC 6803 / Kazusa</strain>
    </source>
</reference>
<dbReference type="InParanoid" id="P74700"/>
<dbReference type="PANTHER" id="PTHR33627:SF1">
    <property type="entry name" value="TRANSPOSASE"/>
    <property type="match status" value="1"/>
</dbReference>
<accession>P74700</accession>
<sequence>MTIKVVLAYSEYGESSENFVRVLEKENLEYVLAIRSDHGVWLGKEERVRANKWRKFEREFASGKSEVRYE</sequence>
<dbReference type="STRING" id="1148.gene:10500591"/>
<dbReference type="PANTHER" id="PTHR33627">
    <property type="entry name" value="TRANSPOSASE"/>
    <property type="match status" value="1"/>
</dbReference>
<dbReference type="PaxDb" id="1148-1653909"/>